<feature type="compositionally biased region" description="Basic residues" evidence="1">
    <location>
        <begin position="9"/>
        <end position="21"/>
    </location>
</feature>
<name>I0LD51_9ACTN</name>
<feature type="compositionally biased region" description="Low complexity" evidence="1">
    <location>
        <begin position="105"/>
        <end position="127"/>
    </location>
</feature>
<evidence type="ECO:0000256" key="1">
    <source>
        <dbReference type="SAM" id="MobiDB-lite"/>
    </source>
</evidence>
<dbReference type="STRING" id="1150864.MILUP08_46648"/>
<protein>
    <submittedName>
        <fullName evidence="2">Uncharacterized protein</fullName>
    </submittedName>
</protein>
<accession>I0LD51</accession>
<dbReference type="AlphaFoldDB" id="I0LD51"/>
<feature type="region of interest" description="Disordered" evidence="1">
    <location>
        <begin position="93"/>
        <end position="143"/>
    </location>
</feature>
<dbReference type="Proteomes" id="UP000003448">
    <property type="component" value="Unassembled WGS sequence"/>
</dbReference>
<gene>
    <name evidence="2" type="ORF">MILUP08_46648</name>
</gene>
<comment type="caution">
    <text evidence="2">The sequence shown here is derived from an EMBL/GenBank/DDBJ whole genome shotgun (WGS) entry which is preliminary data.</text>
</comment>
<organism evidence="2 3">
    <name type="scientific">Micromonospora lupini str. Lupac 08</name>
    <dbReference type="NCBI Taxonomy" id="1150864"/>
    <lineage>
        <taxon>Bacteria</taxon>
        <taxon>Bacillati</taxon>
        <taxon>Actinomycetota</taxon>
        <taxon>Actinomycetes</taxon>
        <taxon>Micromonosporales</taxon>
        <taxon>Micromonosporaceae</taxon>
        <taxon>Micromonospora</taxon>
    </lineage>
</organism>
<evidence type="ECO:0000313" key="2">
    <source>
        <dbReference type="EMBL" id="CCH21748.1"/>
    </source>
</evidence>
<reference evidence="3" key="1">
    <citation type="journal article" date="2012" name="J. Bacteriol.">
        <title>Genome Sequence of Micromonospora lupini Lupac 08, Isolated from Root Nodules of Lupinus angustifolius.</title>
        <authorList>
            <person name="Alonso-Vega P."/>
            <person name="Normand P."/>
            <person name="Bacigalupe R."/>
            <person name="Pujic P."/>
            <person name="Lajus A."/>
            <person name="Vallenet D."/>
            <person name="Carro L."/>
            <person name="Coll P."/>
            <person name="Trujillo M.E."/>
        </authorList>
    </citation>
    <scope>NUCLEOTIDE SEQUENCE [LARGE SCALE GENOMIC DNA]</scope>
    <source>
        <strain evidence="3">Lupac 08</strain>
    </source>
</reference>
<evidence type="ECO:0000313" key="3">
    <source>
        <dbReference type="Proteomes" id="UP000003448"/>
    </source>
</evidence>
<keyword evidence="3" id="KW-1185">Reference proteome</keyword>
<feature type="region of interest" description="Disordered" evidence="1">
    <location>
        <begin position="1"/>
        <end position="74"/>
    </location>
</feature>
<sequence>MAGVSGGGRVRRAVARGRRSTAPRPSAAEPARRCGLAGAACDQPPPARRVPGGAPRGTRRAGRPRLAPMISQRRPATLGHLAFLETALSVGHRHPAFKEPESIKPRPTQAKPTAPARATARARPGRPWSTGPPGGVLRAGVRL</sequence>
<dbReference type="EMBL" id="CAIE01000044">
    <property type="protein sequence ID" value="CCH21748.1"/>
    <property type="molecule type" value="Genomic_DNA"/>
</dbReference>
<proteinExistence type="predicted"/>